<dbReference type="PANTHER" id="PTHR12526">
    <property type="entry name" value="GLYCOSYLTRANSFERASE"/>
    <property type="match status" value="1"/>
</dbReference>
<dbReference type="CDD" id="cd03801">
    <property type="entry name" value="GT4_PimA-like"/>
    <property type="match status" value="1"/>
</dbReference>
<dbReference type="InterPro" id="IPR028098">
    <property type="entry name" value="Glyco_trans_4-like_N"/>
</dbReference>
<dbReference type="Gene3D" id="3.40.50.2000">
    <property type="entry name" value="Glycogen Phosphorylase B"/>
    <property type="match status" value="2"/>
</dbReference>
<evidence type="ECO:0000313" key="4">
    <source>
        <dbReference type="Proteomes" id="UP000034399"/>
    </source>
</evidence>
<dbReference type="Pfam" id="PF13439">
    <property type="entry name" value="Glyco_transf_4"/>
    <property type="match status" value="1"/>
</dbReference>
<protein>
    <recommendedName>
        <fullName evidence="5">Glycosyl transferase family 1 domain-containing protein</fullName>
    </recommendedName>
</protein>
<sequence length="287" mass="33098">VYTLLNYLKFFLDIEIIYTDHMGYKKTNKIWKKIARRSYYYINSKLYSKGINKIICVSNFVKSKYSEAYGIDPDKMCVIYNGINVNRFKKDLEINVVDSKDGVTHRPVVTTVGLRRDKGSHYLMRIAPSIIRDFPNVVFMFVGEGECKDYLKALAIREKITENVIFTGNLKDIKPIYELSSCVAIFSDCEEAFCFVAAEAMATKTNIIAFDSGAIKEVVFDKSQLIPKNCYSLSENIRRILENNNELSLELMRKHVIKNFSLTTCVKNYVALYEHLLNSTISLDEFH</sequence>
<dbReference type="Pfam" id="PF00534">
    <property type="entry name" value="Glycos_transf_1"/>
    <property type="match status" value="1"/>
</dbReference>
<dbReference type="AlphaFoldDB" id="A0A0F8EAD2"/>
<name>A0A0F8EAD2_METMZ</name>
<dbReference type="GO" id="GO:0016757">
    <property type="term" value="F:glycosyltransferase activity"/>
    <property type="evidence" value="ECO:0007669"/>
    <property type="project" value="InterPro"/>
</dbReference>
<feature type="domain" description="Glycosyltransferase subfamily 4-like N-terminal" evidence="2">
    <location>
        <begin position="7"/>
        <end position="87"/>
    </location>
</feature>
<dbReference type="SUPFAM" id="SSF53756">
    <property type="entry name" value="UDP-Glycosyltransferase/glycogen phosphorylase"/>
    <property type="match status" value="1"/>
</dbReference>
<comment type="caution">
    <text evidence="3">The sequence shown here is derived from an EMBL/GenBank/DDBJ whole genome shotgun (WGS) entry which is preliminary data.</text>
</comment>
<evidence type="ECO:0000259" key="1">
    <source>
        <dbReference type="Pfam" id="PF00534"/>
    </source>
</evidence>
<evidence type="ECO:0008006" key="5">
    <source>
        <dbReference type="Google" id="ProtNLM"/>
    </source>
</evidence>
<dbReference type="RefSeq" id="WP_048044574.1">
    <property type="nucleotide sequence ID" value="NZ_JJPA01000244.1"/>
</dbReference>
<organism evidence="3 4">
    <name type="scientific">Methanosarcina mazei</name>
    <name type="common">Methanosarcina frisia</name>
    <dbReference type="NCBI Taxonomy" id="2209"/>
    <lineage>
        <taxon>Archaea</taxon>
        <taxon>Methanobacteriati</taxon>
        <taxon>Methanobacteriota</taxon>
        <taxon>Stenosarchaea group</taxon>
        <taxon>Methanomicrobia</taxon>
        <taxon>Methanosarcinales</taxon>
        <taxon>Methanosarcinaceae</taxon>
        <taxon>Methanosarcina</taxon>
    </lineage>
</organism>
<reference evidence="3 4" key="1">
    <citation type="journal article" date="2015" name="ISME J.">
        <title>Genomic and phenotypic differentiation among Methanosarcina mazei populations from Columbia River sediment.</title>
        <authorList>
            <person name="Youngblut N.D."/>
            <person name="Wirth J.S."/>
            <person name="Henriksen J.R."/>
            <person name="Smith M."/>
            <person name="Simon H."/>
            <person name="Metcalf W.W."/>
            <person name="Whitaker R.J."/>
        </authorList>
    </citation>
    <scope>NUCLEOTIDE SEQUENCE [LARGE SCALE GENOMIC DNA]</scope>
    <source>
        <strain evidence="3 4">3.F.A.1A.1</strain>
    </source>
</reference>
<evidence type="ECO:0000259" key="2">
    <source>
        <dbReference type="Pfam" id="PF13439"/>
    </source>
</evidence>
<evidence type="ECO:0000313" key="3">
    <source>
        <dbReference type="EMBL" id="KKG27044.1"/>
    </source>
</evidence>
<accession>A0A0F8EAD2</accession>
<feature type="domain" description="Glycosyl transferase family 1" evidence="1">
    <location>
        <begin position="109"/>
        <end position="246"/>
    </location>
</feature>
<feature type="non-terminal residue" evidence="3">
    <location>
        <position position="1"/>
    </location>
</feature>
<dbReference type="EMBL" id="JJPA01000244">
    <property type="protein sequence ID" value="KKG27044.1"/>
    <property type="molecule type" value="Genomic_DNA"/>
</dbReference>
<dbReference type="PATRIC" id="fig|2209.61.peg.1090"/>
<dbReference type="Proteomes" id="UP000034399">
    <property type="component" value="Unassembled WGS sequence"/>
</dbReference>
<gene>
    <name evidence="3" type="ORF">DU52_04900</name>
</gene>
<proteinExistence type="predicted"/>
<dbReference type="InterPro" id="IPR001296">
    <property type="entry name" value="Glyco_trans_1"/>
</dbReference>